<dbReference type="Proteomes" id="UP000184139">
    <property type="component" value="Unassembled WGS sequence"/>
</dbReference>
<keyword evidence="1" id="KW-0560">Oxidoreductase</keyword>
<dbReference type="EMBL" id="FQXS01000019">
    <property type="protein sequence ID" value="SHH97613.1"/>
    <property type="molecule type" value="Genomic_DNA"/>
</dbReference>
<gene>
    <name evidence="3" type="ORF">SAMN02745124_02963</name>
</gene>
<dbReference type="GO" id="GO:0016903">
    <property type="term" value="F:oxidoreductase activity, acting on the aldehyde or oxo group of donors"/>
    <property type="evidence" value="ECO:0007669"/>
    <property type="project" value="InterPro"/>
</dbReference>
<accession>A0A1M5XEI7</accession>
<proteinExistence type="predicted"/>
<dbReference type="Gene3D" id="3.40.920.10">
    <property type="entry name" value="Pyruvate-ferredoxin oxidoreductase, PFOR, domain III"/>
    <property type="match status" value="1"/>
</dbReference>
<dbReference type="RefSeq" id="WP_073377344.1">
    <property type="nucleotide sequence ID" value="NZ_FQXS01000019.1"/>
</dbReference>
<dbReference type="OrthoDB" id="9800445at2"/>
<keyword evidence="3" id="KW-0670">Pyruvate</keyword>
<dbReference type="PANTHER" id="PTHR43854">
    <property type="entry name" value="INDOLEPYRUVATE OXIDOREDUCTASE SUBUNIT IORB"/>
    <property type="match status" value="1"/>
</dbReference>
<protein>
    <submittedName>
        <fullName evidence="3">Indolepyruvate ferredoxin oxidoreductase beta subunit</fullName>
    </submittedName>
</protein>
<name>A0A1M5XEI7_9BACT</name>
<dbReference type="PANTHER" id="PTHR43854:SF1">
    <property type="entry name" value="INDOLEPYRUVATE OXIDOREDUCTASE SUBUNIT IORB"/>
    <property type="match status" value="1"/>
</dbReference>
<keyword evidence="4" id="KW-1185">Reference proteome</keyword>
<reference evidence="3 4" key="1">
    <citation type="submission" date="2016-11" db="EMBL/GenBank/DDBJ databases">
        <authorList>
            <person name="Jaros S."/>
            <person name="Januszkiewicz K."/>
            <person name="Wedrychowicz H."/>
        </authorList>
    </citation>
    <scope>NUCLEOTIDE SEQUENCE [LARGE SCALE GENOMIC DNA]</scope>
    <source>
        <strain evidence="3 4">DSM 9705</strain>
    </source>
</reference>
<evidence type="ECO:0000256" key="1">
    <source>
        <dbReference type="ARBA" id="ARBA00023002"/>
    </source>
</evidence>
<dbReference type="InterPro" id="IPR019752">
    <property type="entry name" value="Pyrv/ketoisovalerate_OxRed_cat"/>
</dbReference>
<dbReference type="Pfam" id="PF01558">
    <property type="entry name" value="POR"/>
    <property type="match status" value="1"/>
</dbReference>
<dbReference type="InterPro" id="IPR052198">
    <property type="entry name" value="IorB_Oxidoreductase"/>
</dbReference>
<dbReference type="SUPFAM" id="SSF53323">
    <property type="entry name" value="Pyruvate-ferredoxin oxidoreductase, PFOR, domain III"/>
    <property type="match status" value="1"/>
</dbReference>
<organism evidence="3 4">
    <name type="scientific">Desulfofustis glycolicus DSM 9705</name>
    <dbReference type="NCBI Taxonomy" id="1121409"/>
    <lineage>
        <taxon>Bacteria</taxon>
        <taxon>Pseudomonadati</taxon>
        <taxon>Thermodesulfobacteriota</taxon>
        <taxon>Desulfobulbia</taxon>
        <taxon>Desulfobulbales</taxon>
        <taxon>Desulfocapsaceae</taxon>
        <taxon>Desulfofustis</taxon>
    </lineage>
</organism>
<feature type="domain" description="Pyruvate/ketoisovalerate oxidoreductase catalytic" evidence="2">
    <location>
        <begin position="13"/>
        <end position="189"/>
    </location>
</feature>
<dbReference type="NCBIfam" id="NF005325">
    <property type="entry name" value="PRK06853.1-5"/>
    <property type="match status" value="1"/>
</dbReference>
<evidence type="ECO:0000313" key="3">
    <source>
        <dbReference type="EMBL" id="SHH97613.1"/>
    </source>
</evidence>
<sequence>MSDNKNILFSGVGGQGILLASEITAYALLAVGFDVKKSEVHGMAQRGGSVTAQLRYGTKVYSPLIDPGCADIQMAFEMMEAVRYLPYLHQGSTVIVNTQQILPPSVATGQALYPENVLDELRSRAIEVIAVDAFTIARQAGEVRTANVALVGALSVHLPVDEQVFQDIIESRVPERFRAENMAAFTAGRHAGRRQER</sequence>
<dbReference type="AlphaFoldDB" id="A0A1M5XEI7"/>
<dbReference type="NCBIfam" id="NF005322">
    <property type="entry name" value="PRK06853.1-2"/>
    <property type="match status" value="1"/>
</dbReference>
<evidence type="ECO:0000313" key="4">
    <source>
        <dbReference type="Proteomes" id="UP000184139"/>
    </source>
</evidence>
<evidence type="ECO:0000259" key="2">
    <source>
        <dbReference type="Pfam" id="PF01558"/>
    </source>
</evidence>
<dbReference type="STRING" id="1121409.SAMN02745124_02963"/>
<dbReference type="InterPro" id="IPR002869">
    <property type="entry name" value="Pyrv_flavodox_OxRed_cen"/>
</dbReference>